<dbReference type="Pfam" id="PF13088">
    <property type="entry name" value="BNR_2"/>
    <property type="match status" value="1"/>
</dbReference>
<evidence type="ECO:0000259" key="4">
    <source>
        <dbReference type="Pfam" id="PF13088"/>
    </source>
</evidence>
<organism evidence="5 6">
    <name type="scientific">Brachyspira pilosicoli</name>
    <name type="common">Serpulina pilosicoli</name>
    <dbReference type="NCBI Taxonomy" id="52584"/>
    <lineage>
        <taxon>Bacteria</taxon>
        <taxon>Pseudomonadati</taxon>
        <taxon>Spirochaetota</taxon>
        <taxon>Spirochaetia</taxon>
        <taxon>Brachyspirales</taxon>
        <taxon>Brachyspiraceae</taxon>
        <taxon>Brachyspira</taxon>
    </lineage>
</organism>
<dbReference type="Gene3D" id="2.120.10.10">
    <property type="match status" value="1"/>
</dbReference>
<dbReference type="OrthoDB" id="305843at2"/>
<dbReference type="InterPro" id="IPR036278">
    <property type="entry name" value="Sialidase_sf"/>
</dbReference>
<evidence type="ECO:0000313" key="6">
    <source>
        <dbReference type="Proteomes" id="UP000323176"/>
    </source>
</evidence>
<feature type="domain" description="Sialidase" evidence="4">
    <location>
        <begin position="108"/>
        <end position="391"/>
    </location>
</feature>
<evidence type="ECO:0000256" key="2">
    <source>
        <dbReference type="ARBA" id="ARBA00009348"/>
    </source>
</evidence>
<protein>
    <recommendedName>
        <fullName evidence="3">exo-alpha-sialidase</fullName>
        <ecNumber evidence="3">3.2.1.18</ecNumber>
    </recommendedName>
</protein>
<dbReference type="SUPFAM" id="SSF50939">
    <property type="entry name" value="Sialidases"/>
    <property type="match status" value="1"/>
</dbReference>
<evidence type="ECO:0000256" key="1">
    <source>
        <dbReference type="ARBA" id="ARBA00000427"/>
    </source>
</evidence>
<comment type="caution">
    <text evidence="5">The sequence shown here is derived from an EMBL/GenBank/DDBJ whole genome shotgun (WGS) entry which is preliminary data.</text>
</comment>
<dbReference type="AlphaFoldDB" id="A0A5C8EN77"/>
<sequence>MNKSELFLILAFSFLVSCTNPAKPSRNNSGSGNTNTKPSWFLTDEEQKTAQMIHTITLGHTTSDPKQYYRIPAVLLTKKNTIIVAFDNRKKSNDDIGWGNCDLIEPTVRRSTNGGKTWSDNIRVGKIPTEKKNAHGDPVLFEHTPTGNLVMLSATGGAFRWDTEQKSRIAVSISTDDGLTWSDWKEVQGDIFTTGKLKQNGYFKGFATSGRGTTLSDGTLVCALVVASKNGTSKIGVATYYSKDGGNTWQVGGLTQYDNNGYNEAKVIAEIVSGENKGKLLLSARPEPAEGEEKDRYWAVADGVDDNWKKVEYGVGLTDGRANAEGIRYTLKSNGHSKDRLLFINCNSKNQRTQLTLHMSEDEGKTWNTKKIIQPGISCYSSIYALPDGTIITFAEEPSEAGGKDNYNLVFRRFNLAWFTDESEVYSDTW</sequence>
<proteinExistence type="inferred from homology"/>
<dbReference type="GO" id="GO:0016020">
    <property type="term" value="C:membrane"/>
    <property type="evidence" value="ECO:0007669"/>
    <property type="project" value="TreeGrafter"/>
</dbReference>
<dbReference type="GO" id="GO:0006689">
    <property type="term" value="P:ganglioside catabolic process"/>
    <property type="evidence" value="ECO:0007669"/>
    <property type="project" value="TreeGrafter"/>
</dbReference>
<evidence type="ECO:0000256" key="3">
    <source>
        <dbReference type="ARBA" id="ARBA00012733"/>
    </source>
</evidence>
<dbReference type="PANTHER" id="PTHR10628:SF30">
    <property type="entry name" value="EXO-ALPHA-SIALIDASE"/>
    <property type="match status" value="1"/>
</dbReference>
<reference evidence="5 6" key="1">
    <citation type="journal article" date="1992" name="Lakartidningen">
        <title>[Penicillin V and not amoxicillin is the first choice preparation in acute otitis].</title>
        <authorList>
            <person name="Kamme C."/>
            <person name="Lundgren K."/>
            <person name="Prellner K."/>
        </authorList>
    </citation>
    <scope>NUCLEOTIDE SEQUENCE [LARGE SCALE GENOMIC DNA]</scope>
    <source>
        <strain evidence="5 6">PC5538III-hc</strain>
    </source>
</reference>
<dbReference type="PANTHER" id="PTHR10628">
    <property type="entry name" value="SIALIDASE"/>
    <property type="match status" value="1"/>
</dbReference>
<gene>
    <name evidence="5" type="ORF">EPJ72_09915</name>
</gene>
<dbReference type="Proteomes" id="UP000323176">
    <property type="component" value="Unassembled WGS sequence"/>
</dbReference>
<name>A0A5C8EN77_BRAPL</name>
<dbReference type="EC" id="3.2.1.18" evidence="3"/>
<accession>A0A5C8EN77</accession>
<evidence type="ECO:0000313" key="5">
    <source>
        <dbReference type="EMBL" id="TXJ39447.1"/>
    </source>
</evidence>
<dbReference type="GO" id="GO:0005737">
    <property type="term" value="C:cytoplasm"/>
    <property type="evidence" value="ECO:0007669"/>
    <property type="project" value="TreeGrafter"/>
</dbReference>
<comment type="catalytic activity">
    <reaction evidence="1">
        <text>Hydrolysis of alpha-(2-&gt;3)-, alpha-(2-&gt;6)-, alpha-(2-&gt;8)- glycosidic linkages of terminal sialic acid residues in oligosaccharides, glycoproteins, glycolipids, colominic acid and synthetic substrates.</text>
        <dbReference type="EC" id="3.2.1.18"/>
    </reaction>
</comment>
<dbReference type="InterPro" id="IPR011040">
    <property type="entry name" value="Sialidase"/>
</dbReference>
<comment type="similarity">
    <text evidence="2">Belongs to the glycosyl hydrolase 33 family.</text>
</comment>
<dbReference type="EMBL" id="SAXY01000060">
    <property type="protein sequence ID" value="TXJ39447.1"/>
    <property type="molecule type" value="Genomic_DNA"/>
</dbReference>
<dbReference type="PROSITE" id="PS51257">
    <property type="entry name" value="PROKAR_LIPOPROTEIN"/>
    <property type="match status" value="1"/>
</dbReference>
<dbReference type="GO" id="GO:0009313">
    <property type="term" value="P:oligosaccharide catabolic process"/>
    <property type="evidence" value="ECO:0007669"/>
    <property type="project" value="TreeGrafter"/>
</dbReference>
<dbReference type="CDD" id="cd15482">
    <property type="entry name" value="Sialidase_non-viral"/>
    <property type="match status" value="1"/>
</dbReference>
<dbReference type="InterPro" id="IPR026856">
    <property type="entry name" value="Sialidase_fam"/>
</dbReference>
<dbReference type="GO" id="GO:0004308">
    <property type="term" value="F:exo-alpha-sialidase activity"/>
    <property type="evidence" value="ECO:0007669"/>
    <property type="project" value="UniProtKB-EC"/>
</dbReference>